<accession>A0ABX2NXA9</accession>
<reference evidence="1 2" key="1">
    <citation type="submission" date="2019-08" db="EMBL/GenBank/DDBJ databases">
        <title>Paraburkholderia simonii sp. nov. and P. youngii sp. nov. Brazilian and Mexican Mimosa-associated rhizobia.</title>
        <authorList>
            <person name="Mavima L."/>
            <person name="Beukes C.W."/>
            <person name="Palmer M."/>
            <person name="De Meyer S.E."/>
            <person name="James E.K."/>
            <person name="Maluk M."/>
            <person name="Avontuur J.R."/>
            <person name="Chan W.Y."/>
            <person name="Venter S.N."/>
            <person name="Steenkamp E.T."/>
        </authorList>
    </citation>
    <scope>NUCLEOTIDE SEQUENCE [LARGE SCALE GENOMIC DNA]</scope>
    <source>
        <strain evidence="1 2">JPY454</strain>
    </source>
</reference>
<dbReference type="Proteomes" id="UP000821598">
    <property type="component" value="Unassembled WGS sequence"/>
</dbReference>
<protein>
    <submittedName>
        <fullName evidence="1">Uncharacterized protein</fullName>
    </submittedName>
</protein>
<name>A0ABX2NXA9_9BURK</name>
<evidence type="ECO:0000313" key="1">
    <source>
        <dbReference type="EMBL" id="NVI09176.1"/>
    </source>
</evidence>
<sequence>MTYSVTVTNSSGAPQNVAIFLADTFGKCCFSLVWLRSRINDKGNHQFKWDDTAYGLGWGNATKSIDVGAQFQYGQMTSAFPFTAKGENSLPIGYQNGSFYSGRPYFDNHLMGKLRINTDRSFTVSDALTMGVALYIDSNPALVAQGAPNTQYIFNIVQFSYYLIVTDCALGTVLPQSDGQGRMSAPTLELDSMTPATRVDFGPGATSLKYDLNGTLDFQKT</sequence>
<proteinExistence type="predicted"/>
<evidence type="ECO:0000313" key="2">
    <source>
        <dbReference type="Proteomes" id="UP000821598"/>
    </source>
</evidence>
<organism evidence="1 2">
    <name type="scientific">Paraburkholderia youngii</name>
    <dbReference type="NCBI Taxonomy" id="2782701"/>
    <lineage>
        <taxon>Bacteria</taxon>
        <taxon>Pseudomonadati</taxon>
        <taxon>Pseudomonadota</taxon>
        <taxon>Betaproteobacteria</taxon>
        <taxon>Burkholderiales</taxon>
        <taxon>Burkholderiaceae</taxon>
        <taxon>Paraburkholderia</taxon>
    </lineage>
</organism>
<keyword evidence="2" id="KW-1185">Reference proteome</keyword>
<comment type="caution">
    <text evidence="1">The sequence shown here is derived from an EMBL/GenBank/DDBJ whole genome shotgun (WGS) entry which is preliminary data.</text>
</comment>
<dbReference type="EMBL" id="VOMC01000067">
    <property type="protein sequence ID" value="NVI09176.1"/>
    <property type="molecule type" value="Genomic_DNA"/>
</dbReference>
<dbReference type="RefSeq" id="WP_176369597.1">
    <property type="nucleotide sequence ID" value="NZ_JBNDKW010000004.1"/>
</dbReference>
<gene>
    <name evidence="1" type="ORF">FSB64_36895</name>
</gene>